<dbReference type="Proteomes" id="UP000281553">
    <property type="component" value="Unassembled WGS sequence"/>
</dbReference>
<gene>
    <name evidence="1" type="ORF">DILT_LOCUS3439</name>
</gene>
<keyword evidence="2" id="KW-1185">Reference proteome</keyword>
<accession>A0A3P6TQ81</accession>
<dbReference type="AlphaFoldDB" id="A0A3P6TQ81"/>
<evidence type="ECO:0008006" key="3">
    <source>
        <dbReference type="Google" id="ProtNLM"/>
    </source>
</evidence>
<reference evidence="1 2" key="1">
    <citation type="submission" date="2018-11" db="EMBL/GenBank/DDBJ databases">
        <authorList>
            <consortium name="Pathogen Informatics"/>
        </authorList>
    </citation>
    <scope>NUCLEOTIDE SEQUENCE [LARGE SCALE GENOMIC DNA]</scope>
</reference>
<protein>
    <recommendedName>
        <fullName evidence="3">Reverse transcriptase domain-containing protein</fullName>
    </recommendedName>
</protein>
<dbReference type="OrthoDB" id="6144369at2759"/>
<organism evidence="1 2">
    <name type="scientific">Dibothriocephalus latus</name>
    <name type="common">Fish tapeworm</name>
    <name type="synonym">Diphyllobothrium latum</name>
    <dbReference type="NCBI Taxonomy" id="60516"/>
    <lineage>
        <taxon>Eukaryota</taxon>
        <taxon>Metazoa</taxon>
        <taxon>Spiralia</taxon>
        <taxon>Lophotrochozoa</taxon>
        <taxon>Platyhelminthes</taxon>
        <taxon>Cestoda</taxon>
        <taxon>Eucestoda</taxon>
        <taxon>Diphyllobothriidea</taxon>
        <taxon>Diphyllobothriidae</taxon>
        <taxon>Dibothriocephalus</taxon>
    </lineage>
</organism>
<dbReference type="EMBL" id="UYRU01043667">
    <property type="protein sequence ID" value="VDK83255.1"/>
    <property type="molecule type" value="Genomic_DNA"/>
</dbReference>
<proteinExistence type="predicted"/>
<sequence>MERIIERTTMKFLEEKDLFDGSQHGFRGAHSCLTNMLYSVELWSGLLDENTNADVVYIDFKKAFGGVPHQRLLYKVGI</sequence>
<evidence type="ECO:0000313" key="1">
    <source>
        <dbReference type="EMBL" id="VDK83255.1"/>
    </source>
</evidence>
<name>A0A3P6TQ81_DIBLA</name>
<evidence type="ECO:0000313" key="2">
    <source>
        <dbReference type="Proteomes" id="UP000281553"/>
    </source>
</evidence>